<feature type="region of interest" description="Disordered" evidence="2">
    <location>
        <begin position="264"/>
        <end position="293"/>
    </location>
</feature>
<organism evidence="3 4">
    <name type="scientific">Scomber scombrus</name>
    <name type="common">Atlantic mackerel</name>
    <name type="synonym">Scomber vernalis</name>
    <dbReference type="NCBI Taxonomy" id="13677"/>
    <lineage>
        <taxon>Eukaryota</taxon>
        <taxon>Metazoa</taxon>
        <taxon>Chordata</taxon>
        <taxon>Craniata</taxon>
        <taxon>Vertebrata</taxon>
        <taxon>Euteleostomi</taxon>
        <taxon>Actinopterygii</taxon>
        <taxon>Neopterygii</taxon>
        <taxon>Teleostei</taxon>
        <taxon>Neoteleostei</taxon>
        <taxon>Acanthomorphata</taxon>
        <taxon>Pelagiaria</taxon>
        <taxon>Scombriformes</taxon>
        <taxon>Scombridae</taxon>
        <taxon>Scomber</taxon>
    </lineage>
</organism>
<reference evidence="3 4" key="1">
    <citation type="submission" date="2024-01" db="EMBL/GenBank/DDBJ databases">
        <authorList>
            <person name="Alioto T."/>
            <person name="Alioto T."/>
            <person name="Gomez Garrido J."/>
        </authorList>
    </citation>
    <scope>NUCLEOTIDE SEQUENCE [LARGE SCALE GENOMIC DNA]</scope>
</reference>
<dbReference type="AlphaFoldDB" id="A0AAV1PIE1"/>
<gene>
    <name evidence="3" type="ORF">FSCOSCO3_A029499</name>
</gene>
<dbReference type="EMBL" id="CAWUFR010000173">
    <property type="protein sequence ID" value="CAK6971235.1"/>
    <property type="molecule type" value="Genomic_DNA"/>
</dbReference>
<dbReference type="Proteomes" id="UP001314229">
    <property type="component" value="Unassembled WGS sequence"/>
</dbReference>
<name>A0AAV1PIE1_SCOSC</name>
<evidence type="ECO:0000313" key="4">
    <source>
        <dbReference type="Proteomes" id="UP001314229"/>
    </source>
</evidence>
<feature type="coiled-coil region" evidence="1">
    <location>
        <begin position="181"/>
        <end position="208"/>
    </location>
</feature>
<sequence length="293" mass="34217">MHRTRFCDFRTRPRQANNHCREFITQMDIQQNLVESLRQQVASLTARLHQQITSRQEARDRTLQRALMDRDALHQEILELRDLLGKERADHMGERAGRIQLSQELDETRRQLAHQRHLKDVFIKKDKETRKKLEMVRKYTDNNTISTTKIATQVRDKIKQKKKKLLQKDYEELKVAHILSQDKFEAELQAEREKNNLLNQELERIKLSHEEGDSGSSTGPLLLATPPGRRTSMHCRSSSACWVTGRPMEAWAWLTSPQASGAKSIGETHLKRYNKRQREKTTDLGLNKGLSHI</sequence>
<evidence type="ECO:0000313" key="3">
    <source>
        <dbReference type="EMBL" id="CAK6971235.1"/>
    </source>
</evidence>
<protein>
    <submittedName>
        <fullName evidence="3">Uncharacterized protein LOC109955950</fullName>
    </submittedName>
</protein>
<proteinExistence type="predicted"/>
<evidence type="ECO:0000256" key="1">
    <source>
        <dbReference type="SAM" id="Coils"/>
    </source>
</evidence>
<keyword evidence="1" id="KW-0175">Coiled coil</keyword>
<comment type="caution">
    <text evidence="3">The sequence shown here is derived from an EMBL/GenBank/DDBJ whole genome shotgun (WGS) entry which is preliminary data.</text>
</comment>
<keyword evidence="4" id="KW-1185">Reference proteome</keyword>
<evidence type="ECO:0000256" key="2">
    <source>
        <dbReference type="SAM" id="MobiDB-lite"/>
    </source>
</evidence>
<accession>A0AAV1PIE1</accession>